<sequence length="1046" mass="114895">MIKTIFLRKGMVLLFLLVISLSPAQTINTAYKTQINAVFAGLDKTKIPHKLLINQAMEFAELTDYSGTLTTTNWTTRGKYTDVYNTLLMSRVQTAVPGLVSPAVFKTNWDNLREPNKIVLSGLYYKYNKFRPDCYPDYLTNNGGVITDKYVSGVWRNPYIDQQVFAVAAPILVYKSLSLQVTLPAALWYTNQSTSVQSIAVDFGDGSGYQNMTFGEIKTINYAAAGTFEWKYKLTLTDGQVLYNHSKLKIDIPVIETPPTSPGARGTATTQTTANACSNVVTVPFTGTRQYQGIANSATLQIKYSENNTDCKIHKPLIVVEGFDSGLLGKENPLGEVDYYSFIPKTYNSPNLYFELITYDIIYINFDKGRDDLKRNAYLVEDIIKYVNAEKATVGSTTPNVVIGQSMGGVIGRYALRDMEVLGQPHQTSLFVSHDAPHQGANIPLGVQYFARHLADQFVSTPVGTENINLADNAGTINIKDIQELLDSPGTKQLLSNYIDGSLNLNNSTFNAFQTELRNLGYPTQTRNIAISNGNHCAAPQEFNPGATLFSLNGSASTTALTTMLTTFIEPLRGISSPILAFEFNEPGLLLGMLPGSSNFAMNFSAKALPTAGTTGQVYKGRITYTKKIFSLFGWDPKVTVELTDKSKDNPSEVTLSYDYYPGGQYQLPFNFETTNINNQYINLGISAYMAPSFDFIPVPSALDIGGGSTPLSNSDYLRKYNSGIPPVAPYSAPYANFTTSFQPNSNLNEEHISFNARNGDWLAQEITNNSEIFDCSFVCSDTQQIAGEGFLCNSGVYSVPNLVAFYNWTITEGGTLVNFTGNGTNTINITLATPTSSGKVTLSVFLGNNNCGFRTLTKTIWIGKPKITIYQPPTSTCNTILQIRSAVTNATLQEQGITNVQWIRNGEELSGNNYSFGGTYEPILIKATNSCGTTILDSYVPLKLPVKCGVAPLRVANSNTPTVDTYYKIYPNPSSEIINIVHNDGQKVINTNSKAALYDLNGVQKKQIEILYNNATINVNDLPDGIYILKIYVDGIEETHQIIVN</sequence>
<dbReference type="InterPro" id="IPR029058">
    <property type="entry name" value="AB_hydrolase_fold"/>
</dbReference>
<feature type="domain" description="Secretion system C-terminal sorting" evidence="3">
    <location>
        <begin position="970"/>
        <end position="1045"/>
    </location>
</feature>
<evidence type="ECO:0000259" key="3">
    <source>
        <dbReference type="Pfam" id="PF18962"/>
    </source>
</evidence>
<evidence type="ECO:0000256" key="1">
    <source>
        <dbReference type="ARBA" id="ARBA00022729"/>
    </source>
</evidence>
<gene>
    <name evidence="5" type="ORF">FLAT13_00477</name>
</gene>
<keyword evidence="6" id="KW-1185">Reference proteome</keyword>
<dbReference type="InterPro" id="IPR045829">
    <property type="entry name" value="PKD_6"/>
</dbReference>
<keyword evidence="1 2" id="KW-0732">Signal</keyword>
<evidence type="ECO:0000313" key="5">
    <source>
        <dbReference type="EMBL" id="CAD0001289.1"/>
    </source>
</evidence>
<accession>A0A6V6YPI6</accession>
<organism evidence="5 6">
    <name type="scientific">Flavobacterium salmonis</name>
    <dbReference type="NCBI Taxonomy" id="2654844"/>
    <lineage>
        <taxon>Bacteria</taxon>
        <taxon>Pseudomonadati</taxon>
        <taxon>Bacteroidota</taxon>
        <taxon>Flavobacteriia</taxon>
        <taxon>Flavobacteriales</taxon>
        <taxon>Flavobacteriaceae</taxon>
        <taxon>Flavobacterium</taxon>
    </lineage>
</organism>
<evidence type="ECO:0000256" key="2">
    <source>
        <dbReference type="SAM" id="SignalP"/>
    </source>
</evidence>
<feature type="signal peptide" evidence="2">
    <location>
        <begin position="1"/>
        <end position="24"/>
    </location>
</feature>
<protein>
    <submittedName>
        <fullName evidence="5">Uncharacterized protein</fullName>
    </submittedName>
</protein>
<dbReference type="Pfam" id="PF19408">
    <property type="entry name" value="PKD_6"/>
    <property type="match status" value="1"/>
</dbReference>
<dbReference type="Gene3D" id="3.40.50.1820">
    <property type="entry name" value="alpha/beta hydrolase"/>
    <property type="match status" value="1"/>
</dbReference>
<dbReference type="AlphaFoldDB" id="A0A6V6YPI6"/>
<evidence type="ECO:0000259" key="4">
    <source>
        <dbReference type="Pfam" id="PF19408"/>
    </source>
</evidence>
<reference evidence="5 6" key="1">
    <citation type="submission" date="2020-06" db="EMBL/GenBank/DDBJ databases">
        <authorList>
            <person name="Criscuolo A."/>
        </authorList>
    </citation>
    <scope>NUCLEOTIDE SEQUENCE [LARGE SCALE GENOMIC DNA]</scope>
    <source>
        <strain evidence="6">CIP 111411</strain>
    </source>
</reference>
<evidence type="ECO:0000313" key="6">
    <source>
        <dbReference type="Proteomes" id="UP000530060"/>
    </source>
</evidence>
<dbReference type="SUPFAM" id="SSF53474">
    <property type="entry name" value="alpha/beta-Hydrolases"/>
    <property type="match status" value="1"/>
</dbReference>
<proteinExistence type="predicted"/>
<comment type="caution">
    <text evidence="5">The sequence shown here is derived from an EMBL/GenBank/DDBJ whole genome shotgun (WGS) entry which is preliminary data.</text>
</comment>
<name>A0A6V6YPI6_9FLAO</name>
<dbReference type="Pfam" id="PF18962">
    <property type="entry name" value="Por_Secre_tail"/>
    <property type="match status" value="1"/>
</dbReference>
<dbReference type="EMBL" id="CAIJDP010000054">
    <property type="protein sequence ID" value="CAD0001289.1"/>
    <property type="molecule type" value="Genomic_DNA"/>
</dbReference>
<dbReference type="NCBIfam" id="TIGR04183">
    <property type="entry name" value="Por_Secre_tail"/>
    <property type="match status" value="1"/>
</dbReference>
<dbReference type="RefSeq" id="WP_180907799.1">
    <property type="nucleotide sequence ID" value="NZ_CAIJDP010000054.1"/>
</dbReference>
<feature type="chain" id="PRO_5028348838" evidence="2">
    <location>
        <begin position="25"/>
        <end position="1046"/>
    </location>
</feature>
<dbReference type="InterPro" id="IPR026444">
    <property type="entry name" value="Secre_tail"/>
</dbReference>
<feature type="domain" description="PKD-like" evidence="4">
    <location>
        <begin position="783"/>
        <end position="856"/>
    </location>
</feature>
<dbReference type="Proteomes" id="UP000530060">
    <property type="component" value="Unassembled WGS sequence"/>
</dbReference>